<dbReference type="EMBL" id="JBHUDE010000046">
    <property type="protein sequence ID" value="MFD1608044.1"/>
    <property type="molecule type" value="Genomic_DNA"/>
</dbReference>
<evidence type="ECO:0000313" key="2">
    <source>
        <dbReference type="Proteomes" id="UP001597221"/>
    </source>
</evidence>
<sequence>MCLIHFNIQGHPNYNLIVAANRDEFYKRPTEKAHFWPDAPHLLAGRDLVQKGTWLGITKEGRFAALTNIRDLSLEGKDKKSRGAIVRGFLTSTDSPVDYLTKISQEKDTYAGFNILVGNSQELFHYNNIEDKIVQVTPGTHSLSNASLNTPWPKVIKGKKMLGDYFRQSDKIKTEHLFQILENNEQAQDSHLPNTGIGLEMERQLSASFIKTPEYGTRSATVLLIDRNNQVIFKERTYKKGILVGEEEFSFSIPTSTA</sequence>
<dbReference type="InterPro" id="IPR008551">
    <property type="entry name" value="TANGO2"/>
</dbReference>
<accession>A0ABW4HTD3</accession>
<protein>
    <submittedName>
        <fullName evidence="1">NRDE family protein</fullName>
    </submittedName>
</protein>
<dbReference type="RefSeq" id="WP_251512181.1">
    <property type="nucleotide sequence ID" value="NZ_JAMBON010000004.1"/>
</dbReference>
<dbReference type="PANTHER" id="PTHR17985">
    <property type="entry name" value="SER/THR-RICH PROTEIN T10 IN DGCR REGION"/>
    <property type="match status" value="1"/>
</dbReference>
<comment type="caution">
    <text evidence="1">The sequence shown here is derived from an EMBL/GenBank/DDBJ whole genome shotgun (WGS) entry which is preliminary data.</text>
</comment>
<reference evidence="2" key="1">
    <citation type="journal article" date="2019" name="Int. J. Syst. Evol. Microbiol.">
        <title>The Global Catalogue of Microorganisms (GCM) 10K type strain sequencing project: providing services to taxonomists for standard genome sequencing and annotation.</title>
        <authorList>
            <consortium name="The Broad Institute Genomics Platform"/>
            <consortium name="The Broad Institute Genome Sequencing Center for Infectious Disease"/>
            <person name="Wu L."/>
            <person name="Ma J."/>
        </authorList>
    </citation>
    <scope>NUCLEOTIDE SEQUENCE [LARGE SCALE GENOMIC DNA]</scope>
    <source>
        <strain evidence="2">CGMCC 1.12376</strain>
    </source>
</reference>
<proteinExistence type="predicted"/>
<dbReference type="Pfam" id="PF05742">
    <property type="entry name" value="TANGO2"/>
    <property type="match status" value="1"/>
</dbReference>
<gene>
    <name evidence="1" type="ORF">ACFSBH_10285</name>
</gene>
<name>A0ABW4HTD3_9BACI</name>
<evidence type="ECO:0000313" key="1">
    <source>
        <dbReference type="EMBL" id="MFD1608044.1"/>
    </source>
</evidence>
<keyword evidence="2" id="KW-1185">Reference proteome</keyword>
<organism evidence="1 2">
    <name type="scientific">Oceanobacillus luteolus</name>
    <dbReference type="NCBI Taxonomy" id="1274358"/>
    <lineage>
        <taxon>Bacteria</taxon>
        <taxon>Bacillati</taxon>
        <taxon>Bacillota</taxon>
        <taxon>Bacilli</taxon>
        <taxon>Bacillales</taxon>
        <taxon>Bacillaceae</taxon>
        <taxon>Oceanobacillus</taxon>
    </lineage>
</organism>
<dbReference type="PANTHER" id="PTHR17985:SF8">
    <property type="entry name" value="TRANSPORT AND GOLGI ORGANIZATION PROTEIN 2 HOMOLOG"/>
    <property type="match status" value="1"/>
</dbReference>
<dbReference type="Proteomes" id="UP001597221">
    <property type="component" value="Unassembled WGS sequence"/>
</dbReference>